<feature type="region of interest" description="Disordered" evidence="1">
    <location>
        <begin position="71"/>
        <end position="147"/>
    </location>
</feature>
<keyword evidence="3" id="KW-1185">Reference proteome</keyword>
<feature type="compositionally biased region" description="Basic and acidic residues" evidence="1">
    <location>
        <begin position="606"/>
        <end position="624"/>
    </location>
</feature>
<dbReference type="InterPro" id="IPR017956">
    <property type="entry name" value="AT_hook_DNA-bd_motif"/>
</dbReference>
<feature type="compositionally biased region" description="Basic residues" evidence="1">
    <location>
        <begin position="328"/>
        <end position="337"/>
    </location>
</feature>
<evidence type="ECO:0000256" key="1">
    <source>
        <dbReference type="SAM" id="MobiDB-lite"/>
    </source>
</evidence>
<feature type="compositionally biased region" description="Polar residues" evidence="1">
    <location>
        <begin position="313"/>
        <end position="325"/>
    </location>
</feature>
<proteinExistence type="predicted"/>
<feature type="compositionally biased region" description="Acidic residues" evidence="1">
    <location>
        <begin position="71"/>
        <end position="81"/>
    </location>
</feature>
<reference evidence="2" key="1">
    <citation type="submission" date="2022-10" db="EMBL/GenBank/DDBJ databases">
        <title>Tapping the CABI collections for fungal endophytes: first genome assemblies for Collariella, Neodidymelliopsis, Ascochyta clinopodiicola, Didymella pomorum, Didymosphaeria variabile, Neocosmospora piperis and Neocucurbitaria cava.</title>
        <authorList>
            <person name="Hill R."/>
        </authorList>
    </citation>
    <scope>NUCLEOTIDE SEQUENCE</scope>
    <source>
        <strain evidence="2">IMI 356814</strain>
    </source>
</reference>
<gene>
    <name evidence="2" type="ORF">N0V83_008337</name>
</gene>
<feature type="compositionally biased region" description="Basic residues" evidence="1">
    <location>
        <begin position="184"/>
        <end position="195"/>
    </location>
</feature>
<feature type="region of interest" description="Disordered" evidence="1">
    <location>
        <begin position="225"/>
        <end position="246"/>
    </location>
</feature>
<feature type="compositionally biased region" description="Basic and acidic residues" evidence="1">
    <location>
        <begin position="464"/>
        <end position="500"/>
    </location>
</feature>
<feature type="compositionally biased region" description="Basic and acidic residues" evidence="1">
    <location>
        <begin position="563"/>
        <end position="593"/>
    </location>
</feature>
<sequence>MAPNGHAAAGRNEAHQSRSSSLRNWLDQYGDAEFRTWQDEHPTHDLTYDDWKHSEHVDGLSLYYATLSLFEEPDSSDEEAEKVEVKPRARAVRGQTARESKKKVTMNGNGPSRATGSATPSTLPKPEDLSSPGKRKRRARKKYLSEEIVASDGDSELEELGASTPIAEAAKPVAPVNTVDGRRKSSSVRKASRKKILSDEIISPEDEIDDPVTIDEVATPAIVSPLPVRSAPKTSTPAQSVEAPKKTILKLSTRRAPKKILSDALVVDEDASDARTPAPALTVKKTAKPSANASTGDTVDGDSGIESKAVATKASSKVTDASAASTRRGLRTRRPAQKRPYFHDALDAQLFDDIEPEGSDATDLSPNARSRRASVASLSKDQDESLLEELHDESIAVLQDDPELGSSERRPKHFKGKGRAWKKEESDEDEEFTIAKRKAAKAAKAKAKGQAPTQKKRGRPRKSVLSEDLVRDESDSDAVEKEASVKESKSPVRAGREPLKKAKATPRKSVLSEEIIREDSESAAEDKPNIESTDSVPALEVPTVEPKKRGRPRKSDQSTTSKSSDHRHEEEEVHPHGESHTPQETPKSKRTPENPEAPLSSVQGTETKESNSHMEVTEPAKDNELAAARTSGEQSVNGDEEPRE</sequence>
<feature type="compositionally biased region" description="Basic residues" evidence="1">
    <location>
        <begin position="133"/>
        <end position="142"/>
    </location>
</feature>
<feature type="compositionally biased region" description="Basic residues" evidence="1">
    <location>
        <begin position="410"/>
        <end position="420"/>
    </location>
</feature>
<feature type="region of interest" description="Disordered" evidence="1">
    <location>
        <begin position="173"/>
        <end position="195"/>
    </location>
</feature>
<feature type="region of interest" description="Disordered" evidence="1">
    <location>
        <begin position="270"/>
        <end position="644"/>
    </location>
</feature>
<feature type="compositionally biased region" description="Acidic residues" evidence="1">
    <location>
        <begin position="350"/>
        <end position="360"/>
    </location>
</feature>
<dbReference type="OrthoDB" id="3795696at2759"/>
<protein>
    <submittedName>
        <fullName evidence="2">Uncharacterized protein</fullName>
    </submittedName>
</protein>
<feature type="compositionally biased region" description="Basic residues" evidence="1">
    <location>
        <begin position="435"/>
        <end position="447"/>
    </location>
</feature>
<feature type="compositionally biased region" description="Basic and acidic residues" evidence="1">
    <location>
        <begin position="510"/>
        <end position="529"/>
    </location>
</feature>
<dbReference type="Proteomes" id="UP001140560">
    <property type="component" value="Unassembled WGS sequence"/>
</dbReference>
<dbReference type="SMART" id="SM00384">
    <property type="entry name" value="AT_hook"/>
    <property type="match status" value="2"/>
</dbReference>
<dbReference type="GO" id="GO:0003677">
    <property type="term" value="F:DNA binding"/>
    <property type="evidence" value="ECO:0007669"/>
    <property type="project" value="InterPro"/>
</dbReference>
<accession>A0A9W8Y3C5</accession>
<organism evidence="2 3">
    <name type="scientific">Neocucurbitaria cava</name>
    <dbReference type="NCBI Taxonomy" id="798079"/>
    <lineage>
        <taxon>Eukaryota</taxon>
        <taxon>Fungi</taxon>
        <taxon>Dikarya</taxon>
        <taxon>Ascomycota</taxon>
        <taxon>Pezizomycotina</taxon>
        <taxon>Dothideomycetes</taxon>
        <taxon>Pleosporomycetidae</taxon>
        <taxon>Pleosporales</taxon>
        <taxon>Pleosporineae</taxon>
        <taxon>Cucurbitariaceae</taxon>
        <taxon>Neocucurbitaria</taxon>
    </lineage>
</organism>
<comment type="caution">
    <text evidence="2">The sequence shown here is derived from an EMBL/GenBank/DDBJ whole genome shotgun (WGS) entry which is preliminary data.</text>
</comment>
<evidence type="ECO:0000313" key="3">
    <source>
        <dbReference type="Proteomes" id="UP001140560"/>
    </source>
</evidence>
<name>A0A9W8Y3C5_9PLEO</name>
<feature type="compositionally biased region" description="Polar residues" evidence="1">
    <location>
        <begin position="106"/>
        <end position="122"/>
    </location>
</feature>
<dbReference type="EMBL" id="JAPEUY010000015">
    <property type="protein sequence ID" value="KAJ4365717.1"/>
    <property type="molecule type" value="Genomic_DNA"/>
</dbReference>
<feature type="compositionally biased region" description="Basic and acidic residues" evidence="1">
    <location>
        <begin position="380"/>
        <end position="394"/>
    </location>
</feature>
<dbReference type="AlphaFoldDB" id="A0A9W8Y3C5"/>
<evidence type="ECO:0000313" key="2">
    <source>
        <dbReference type="EMBL" id="KAJ4365717.1"/>
    </source>
</evidence>
<feature type="region of interest" description="Disordered" evidence="1">
    <location>
        <begin position="1"/>
        <end position="22"/>
    </location>
</feature>
<dbReference type="Pfam" id="PF02178">
    <property type="entry name" value="AT_hook"/>
    <property type="match status" value="2"/>
</dbReference>